<proteinExistence type="predicted"/>
<dbReference type="RefSeq" id="WP_411800666.1">
    <property type="nucleotide sequence ID" value="NZ_VTDN01000001.1"/>
</dbReference>
<evidence type="ECO:0000256" key="2">
    <source>
        <dbReference type="SAM" id="SignalP"/>
    </source>
</evidence>
<dbReference type="Proteomes" id="UP001339883">
    <property type="component" value="Unassembled WGS sequence"/>
</dbReference>
<feature type="chain" id="PRO_5047495520" evidence="2">
    <location>
        <begin position="25"/>
        <end position="81"/>
    </location>
</feature>
<feature type="region of interest" description="Disordered" evidence="1">
    <location>
        <begin position="60"/>
        <end position="81"/>
    </location>
</feature>
<accession>A0ABU6DRB3</accession>
<feature type="compositionally biased region" description="Polar residues" evidence="1">
    <location>
        <begin position="60"/>
        <end position="71"/>
    </location>
</feature>
<evidence type="ECO:0000313" key="4">
    <source>
        <dbReference type="EMBL" id="MEB5475639.1"/>
    </source>
</evidence>
<keyword evidence="5" id="KW-1185">Reference proteome</keyword>
<feature type="signal peptide" evidence="2">
    <location>
        <begin position="1"/>
        <end position="24"/>
    </location>
</feature>
<evidence type="ECO:0000313" key="5">
    <source>
        <dbReference type="Proteomes" id="UP001339883"/>
    </source>
</evidence>
<protein>
    <submittedName>
        <fullName evidence="4">DUF4124 domain-containing protein</fullName>
    </submittedName>
</protein>
<comment type="caution">
    <text evidence="4">The sequence shown here is derived from an EMBL/GenBank/DDBJ whole genome shotgun (WGS) entry which is preliminary data.</text>
</comment>
<dbReference type="EMBL" id="VTDN01000001">
    <property type="protein sequence ID" value="MEB5475639.1"/>
    <property type="molecule type" value="Genomic_DNA"/>
</dbReference>
<gene>
    <name evidence="4" type="ORF">I2F25_00980</name>
</gene>
<dbReference type="Pfam" id="PF13511">
    <property type="entry name" value="DUF4124"/>
    <property type="match status" value="1"/>
</dbReference>
<evidence type="ECO:0000259" key="3">
    <source>
        <dbReference type="Pfam" id="PF13511"/>
    </source>
</evidence>
<feature type="domain" description="DUF4124" evidence="3">
    <location>
        <begin position="18"/>
        <end position="57"/>
    </location>
</feature>
<evidence type="ECO:0000256" key="1">
    <source>
        <dbReference type="SAM" id="MobiDB-lite"/>
    </source>
</evidence>
<name>A0ABU6DRB3_9GAMM</name>
<reference evidence="4 5" key="1">
    <citation type="submission" date="2019-08" db="EMBL/GenBank/DDBJ databases">
        <title>Five species of Acinetobacter isolated from floral nectar and animal pollinators.</title>
        <authorList>
            <person name="Hendry T.A."/>
        </authorList>
    </citation>
    <scope>NUCLEOTIDE SEQUENCE [LARGE SCALE GENOMIC DNA]</scope>
    <source>
        <strain evidence="4 5">MD18.27</strain>
    </source>
</reference>
<keyword evidence="2" id="KW-0732">Signal</keyword>
<sequence length="81" mass="9640">MFIFFRNLALVFFIISSAINSAFAKDFYKWVDSHGSTHYTEQPPMQDKKIRRIGTVKTFNSPYTESNNQDMQYDERYNLNN</sequence>
<dbReference type="InterPro" id="IPR025392">
    <property type="entry name" value="DUF4124"/>
</dbReference>
<organism evidence="4 5">
    <name type="scientific">Acinetobacter pollinis</name>
    <dbReference type="NCBI Taxonomy" id="2605270"/>
    <lineage>
        <taxon>Bacteria</taxon>
        <taxon>Pseudomonadati</taxon>
        <taxon>Pseudomonadota</taxon>
        <taxon>Gammaproteobacteria</taxon>
        <taxon>Moraxellales</taxon>
        <taxon>Moraxellaceae</taxon>
        <taxon>Acinetobacter</taxon>
    </lineage>
</organism>